<dbReference type="InterPro" id="IPR015683">
    <property type="entry name" value="Ionotropic_Glu_rcpt"/>
</dbReference>
<reference evidence="2" key="1">
    <citation type="journal article" date="2023" name="bioRxiv">
        <title>Improved chromosome-level genome assembly for marigold (Tagetes erecta).</title>
        <authorList>
            <person name="Jiang F."/>
            <person name="Yuan L."/>
            <person name="Wang S."/>
            <person name="Wang H."/>
            <person name="Xu D."/>
            <person name="Wang A."/>
            <person name="Fan W."/>
        </authorList>
    </citation>
    <scope>NUCLEOTIDE SEQUENCE</scope>
    <source>
        <strain evidence="2">WSJ</strain>
        <tissue evidence="2">Leaf</tissue>
    </source>
</reference>
<dbReference type="Proteomes" id="UP001229421">
    <property type="component" value="Unassembled WGS sequence"/>
</dbReference>
<keyword evidence="3" id="KW-1185">Reference proteome</keyword>
<dbReference type="PANTHER" id="PTHR34836">
    <property type="entry name" value="OS06G0188250 PROTEIN"/>
    <property type="match status" value="1"/>
</dbReference>
<protein>
    <submittedName>
        <fullName evidence="2">Uncharacterized protein</fullName>
    </submittedName>
</protein>
<proteinExistence type="predicted"/>
<dbReference type="AlphaFoldDB" id="A0AAD8P1N0"/>
<evidence type="ECO:0000313" key="2">
    <source>
        <dbReference type="EMBL" id="KAK1430068.1"/>
    </source>
</evidence>
<accession>A0AAD8P1N0</accession>
<comment type="caution">
    <text evidence="2">The sequence shown here is derived from an EMBL/GenBank/DDBJ whole genome shotgun (WGS) entry which is preliminary data.</text>
</comment>
<organism evidence="2 3">
    <name type="scientific">Tagetes erecta</name>
    <name type="common">African marigold</name>
    <dbReference type="NCBI Taxonomy" id="13708"/>
    <lineage>
        <taxon>Eukaryota</taxon>
        <taxon>Viridiplantae</taxon>
        <taxon>Streptophyta</taxon>
        <taxon>Embryophyta</taxon>
        <taxon>Tracheophyta</taxon>
        <taxon>Spermatophyta</taxon>
        <taxon>Magnoliopsida</taxon>
        <taxon>eudicotyledons</taxon>
        <taxon>Gunneridae</taxon>
        <taxon>Pentapetalae</taxon>
        <taxon>asterids</taxon>
        <taxon>campanulids</taxon>
        <taxon>Asterales</taxon>
        <taxon>Asteraceae</taxon>
        <taxon>Asteroideae</taxon>
        <taxon>Heliantheae alliance</taxon>
        <taxon>Tageteae</taxon>
        <taxon>Tagetes</taxon>
    </lineage>
</organism>
<evidence type="ECO:0000256" key="1">
    <source>
        <dbReference type="SAM" id="MobiDB-lite"/>
    </source>
</evidence>
<sequence>MWFIILLGSRQWIGDSNEFAIPPSGSYFIVYTITPLCSGRRVGFWKGTGEFVKEIGNTNWSSNGVLENTIFPGGTTGILKHIRLQMQRKKLRIIVPVFNIFPNLIQMVVEPRTNLPTVRGFCGDVFNLAFNAIHYGVDIEFIQYHYEEGRTYTDLIDKVYFKWYQSQTRSGGPRSGGLEGASRDQRGRDQRGRWTLRGVECYGPYYCKGRLKKPSYQGSLFHGRIVDKLLCSVDTSKLDANIVYSGGLDLDVLPQVADFLFLRHAVCMKSVFVFTSFIHAGQECT</sequence>
<gene>
    <name evidence="2" type="ORF">QVD17_12563</name>
</gene>
<dbReference type="EMBL" id="JAUHHV010000003">
    <property type="protein sequence ID" value="KAK1430068.1"/>
    <property type="molecule type" value="Genomic_DNA"/>
</dbReference>
<feature type="region of interest" description="Disordered" evidence="1">
    <location>
        <begin position="167"/>
        <end position="189"/>
    </location>
</feature>
<evidence type="ECO:0000313" key="3">
    <source>
        <dbReference type="Proteomes" id="UP001229421"/>
    </source>
</evidence>
<dbReference type="PANTHER" id="PTHR34836:SF1">
    <property type="entry name" value="OS09G0428600 PROTEIN"/>
    <property type="match status" value="1"/>
</dbReference>
<name>A0AAD8P1N0_TARER</name>